<comment type="subcellular location">
    <subcellularLocation>
        <location evidence="1">Cytoplasm</location>
    </subcellularLocation>
</comment>
<dbReference type="PANTHER" id="PTHR46212">
    <property type="entry name" value="PEFLIN"/>
    <property type="match status" value="1"/>
</dbReference>
<evidence type="ECO:0000256" key="5">
    <source>
        <dbReference type="ARBA" id="ARBA00022837"/>
    </source>
</evidence>
<evidence type="ECO:0000256" key="1">
    <source>
        <dbReference type="ARBA" id="ARBA00004496"/>
    </source>
</evidence>
<feature type="domain" description="EF-hand" evidence="7">
    <location>
        <begin position="91"/>
        <end position="126"/>
    </location>
</feature>
<reference evidence="8 9" key="1">
    <citation type="submission" date="2017-08" db="EMBL/GenBank/DDBJ databases">
        <title>Acidophilic green algal genome provides insights into adaptation to an acidic environment.</title>
        <authorList>
            <person name="Hirooka S."/>
            <person name="Hirose Y."/>
            <person name="Kanesaki Y."/>
            <person name="Higuchi S."/>
            <person name="Fujiwara T."/>
            <person name="Onuma R."/>
            <person name="Era A."/>
            <person name="Ohbayashi R."/>
            <person name="Uzuka A."/>
            <person name="Nozaki H."/>
            <person name="Yoshikawa H."/>
            <person name="Miyagishima S.Y."/>
        </authorList>
    </citation>
    <scope>NUCLEOTIDE SEQUENCE [LARGE SCALE GENOMIC DNA]</scope>
    <source>
        <strain evidence="8 9">NIES-2499</strain>
    </source>
</reference>
<keyword evidence="2" id="KW-0963">Cytoplasm</keyword>
<dbReference type="SMART" id="SM00054">
    <property type="entry name" value="EFh"/>
    <property type="match status" value="2"/>
</dbReference>
<dbReference type="OrthoDB" id="186625at2759"/>
<feature type="domain" description="EF-hand" evidence="7">
    <location>
        <begin position="157"/>
        <end position="192"/>
    </location>
</feature>
<sequence length="257" mass="29338">MSQYGQAPPYGYHQAPQYTQIGQTQQYQHAYQGQQYAPAPVAPQNTNPYQQAPQYGAPNPQYSAAQPHQQLQQSYEAFPISNYQSTTTSATDPAVIEAWFEEIDMDRSGSITAKELRTALAMGNRQYSLSDADQMVRAFDTSETRTLRKRDFVELYEYIDRVRDTFERFDSNKRGALNLDQLVLALKNTGFDLDTPVVTALFKRHDPDNSNCLATEEFLRLNLFLKSCQRTFSAFDSQKSGRVSMDLYQFVYAVSHI</sequence>
<feature type="compositionally biased region" description="Polar residues" evidence="6">
    <location>
        <begin position="60"/>
        <end position="71"/>
    </location>
</feature>
<dbReference type="Pfam" id="PF13499">
    <property type="entry name" value="EF-hand_7"/>
    <property type="match status" value="1"/>
</dbReference>
<dbReference type="InterPro" id="IPR011992">
    <property type="entry name" value="EF-hand-dom_pair"/>
</dbReference>
<dbReference type="SUPFAM" id="SSF47473">
    <property type="entry name" value="EF-hand"/>
    <property type="match status" value="1"/>
</dbReference>
<gene>
    <name evidence="8" type="ORF">CEUSTIGMA_g205.t1</name>
</gene>
<dbReference type="InterPro" id="IPR002048">
    <property type="entry name" value="EF_hand_dom"/>
</dbReference>
<dbReference type="GO" id="GO:0005737">
    <property type="term" value="C:cytoplasm"/>
    <property type="evidence" value="ECO:0007669"/>
    <property type="project" value="UniProtKB-SubCell"/>
</dbReference>
<dbReference type="Pfam" id="PF13202">
    <property type="entry name" value="EF-hand_5"/>
    <property type="match status" value="1"/>
</dbReference>
<keyword evidence="9" id="KW-1185">Reference proteome</keyword>
<evidence type="ECO:0000313" key="8">
    <source>
        <dbReference type="EMBL" id="GAX72749.1"/>
    </source>
</evidence>
<evidence type="ECO:0000259" key="7">
    <source>
        <dbReference type="PROSITE" id="PS50222"/>
    </source>
</evidence>
<keyword evidence="5" id="KW-0106">Calcium</keyword>
<evidence type="ECO:0000313" key="9">
    <source>
        <dbReference type="Proteomes" id="UP000232323"/>
    </source>
</evidence>
<dbReference type="AlphaFoldDB" id="A0A250WPX5"/>
<dbReference type="Gene3D" id="1.10.238.10">
    <property type="entry name" value="EF-hand"/>
    <property type="match status" value="1"/>
</dbReference>
<dbReference type="STRING" id="1157962.A0A250WPX5"/>
<name>A0A250WPX5_9CHLO</name>
<dbReference type="EMBL" id="BEGY01000001">
    <property type="protein sequence ID" value="GAX72749.1"/>
    <property type="molecule type" value="Genomic_DNA"/>
</dbReference>
<keyword evidence="4" id="KW-0677">Repeat</keyword>
<accession>A0A250WPX5</accession>
<feature type="region of interest" description="Disordered" evidence="6">
    <location>
        <begin position="38"/>
        <end position="71"/>
    </location>
</feature>
<organism evidence="8 9">
    <name type="scientific">Chlamydomonas eustigma</name>
    <dbReference type="NCBI Taxonomy" id="1157962"/>
    <lineage>
        <taxon>Eukaryota</taxon>
        <taxon>Viridiplantae</taxon>
        <taxon>Chlorophyta</taxon>
        <taxon>core chlorophytes</taxon>
        <taxon>Chlorophyceae</taxon>
        <taxon>CS clade</taxon>
        <taxon>Chlamydomonadales</taxon>
        <taxon>Chlamydomonadaceae</taxon>
        <taxon>Chlamydomonas</taxon>
    </lineage>
</organism>
<dbReference type="PROSITE" id="PS00018">
    <property type="entry name" value="EF_HAND_1"/>
    <property type="match status" value="2"/>
</dbReference>
<evidence type="ECO:0000256" key="4">
    <source>
        <dbReference type="ARBA" id="ARBA00022737"/>
    </source>
</evidence>
<dbReference type="PROSITE" id="PS50222">
    <property type="entry name" value="EF_HAND_2"/>
    <property type="match status" value="2"/>
</dbReference>
<evidence type="ECO:0000256" key="2">
    <source>
        <dbReference type="ARBA" id="ARBA00022490"/>
    </source>
</evidence>
<keyword evidence="3" id="KW-0479">Metal-binding</keyword>
<dbReference type="Proteomes" id="UP000232323">
    <property type="component" value="Unassembled WGS sequence"/>
</dbReference>
<comment type="caution">
    <text evidence="8">The sequence shown here is derived from an EMBL/GenBank/DDBJ whole genome shotgun (WGS) entry which is preliminary data.</text>
</comment>
<dbReference type="GO" id="GO:0005509">
    <property type="term" value="F:calcium ion binding"/>
    <property type="evidence" value="ECO:0007669"/>
    <property type="project" value="InterPro"/>
</dbReference>
<dbReference type="InterPro" id="IPR018247">
    <property type="entry name" value="EF_Hand_1_Ca_BS"/>
</dbReference>
<dbReference type="PANTHER" id="PTHR46212:SF3">
    <property type="entry name" value="GH27120P"/>
    <property type="match status" value="1"/>
</dbReference>
<dbReference type="InterPro" id="IPR051426">
    <property type="entry name" value="Peflin/Sorcin_CaBP"/>
</dbReference>
<evidence type="ECO:0000256" key="3">
    <source>
        <dbReference type="ARBA" id="ARBA00022723"/>
    </source>
</evidence>
<evidence type="ECO:0000256" key="6">
    <source>
        <dbReference type="SAM" id="MobiDB-lite"/>
    </source>
</evidence>
<dbReference type="GO" id="GO:0048306">
    <property type="term" value="F:calcium-dependent protein binding"/>
    <property type="evidence" value="ECO:0007669"/>
    <property type="project" value="UniProtKB-ARBA"/>
</dbReference>
<proteinExistence type="predicted"/>
<protein>
    <recommendedName>
        <fullName evidence="7">EF-hand domain-containing protein</fullName>
    </recommendedName>
</protein>